<accession>A0A1I6XGR8</accession>
<feature type="signal peptide" evidence="2">
    <location>
        <begin position="1"/>
        <end position="18"/>
    </location>
</feature>
<dbReference type="SUPFAM" id="SSF69318">
    <property type="entry name" value="Integrin alpha N-terminal domain"/>
    <property type="match status" value="3"/>
</dbReference>
<dbReference type="PANTHER" id="PTHR46580:SF2">
    <property type="entry name" value="MAM DOMAIN-CONTAINING PROTEIN"/>
    <property type="match status" value="1"/>
</dbReference>
<feature type="domain" description="Secretion system C-terminal sorting" evidence="3">
    <location>
        <begin position="774"/>
        <end position="840"/>
    </location>
</feature>
<name>A0A1I6XGR8_9FLAO</name>
<proteinExistence type="predicted"/>
<protein>
    <submittedName>
        <fullName evidence="4">Por secretion system C-terminal sorting domain-containing protein</fullName>
    </submittedName>
</protein>
<organism evidence="4 5">
    <name type="scientific">Lishizhenia tianjinensis</name>
    <dbReference type="NCBI Taxonomy" id="477690"/>
    <lineage>
        <taxon>Bacteria</taxon>
        <taxon>Pseudomonadati</taxon>
        <taxon>Bacteroidota</taxon>
        <taxon>Flavobacteriia</taxon>
        <taxon>Flavobacteriales</taxon>
        <taxon>Crocinitomicaceae</taxon>
        <taxon>Lishizhenia</taxon>
    </lineage>
</organism>
<keyword evidence="1 2" id="KW-0732">Signal</keyword>
<reference evidence="4 5" key="1">
    <citation type="submission" date="2016-10" db="EMBL/GenBank/DDBJ databases">
        <authorList>
            <person name="de Groot N.N."/>
        </authorList>
    </citation>
    <scope>NUCLEOTIDE SEQUENCE [LARGE SCALE GENOMIC DNA]</scope>
    <source>
        <strain evidence="4 5">CGMCC 1.7005</strain>
    </source>
</reference>
<dbReference type="PANTHER" id="PTHR46580">
    <property type="entry name" value="SENSOR KINASE-RELATED"/>
    <property type="match status" value="1"/>
</dbReference>
<dbReference type="Gene3D" id="2.130.10.130">
    <property type="entry name" value="Integrin alpha, N-terminal"/>
    <property type="match status" value="2"/>
</dbReference>
<evidence type="ECO:0000313" key="4">
    <source>
        <dbReference type="EMBL" id="SFT37054.1"/>
    </source>
</evidence>
<dbReference type="InterPro" id="IPR013517">
    <property type="entry name" value="FG-GAP"/>
</dbReference>
<evidence type="ECO:0000256" key="2">
    <source>
        <dbReference type="SAM" id="SignalP"/>
    </source>
</evidence>
<dbReference type="NCBIfam" id="TIGR04183">
    <property type="entry name" value="Por_Secre_tail"/>
    <property type="match status" value="1"/>
</dbReference>
<dbReference type="OrthoDB" id="9816120at2"/>
<evidence type="ECO:0000313" key="5">
    <source>
        <dbReference type="Proteomes" id="UP000236454"/>
    </source>
</evidence>
<evidence type="ECO:0000259" key="3">
    <source>
        <dbReference type="Pfam" id="PF18962"/>
    </source>
</evidence>
<evidence type="ECO:0000256" key="1">
    <source>
        <dbReference type="ARBA" id="ARBA00022729"/>
    </source>
</evidence>
<gene>
    <name evidence="4" type="ORF">SAMN05216474_0162</name>
</gene>
<dbReference type="AlphaFoldDB" id="A0A1I6XGR8"/>
<dbReference type="RefSeq" id="WP_090245239.1">
    <property type="nucleotide sequence ID" value="NZ_FPAS01000001.1"/>
</dbReference>
<dbReference type="Proteomes" id="UP000236454">
    <property type="component" value="Unassembled WGS sequence"/>
</dbReference>
<dbReference type="InterPro" id="IPR028994">
    <property type="entry name" value="Integrin_alpha_N"/>
</dbReference>
<sequence>MKALLLFSSLFFGTFILAQSNWESKAILEGYFHNLYQNEAFFDVDNDGDKDWVYKIGLEQPNGSGILAFNYKLVCLRNEGEKKLRSQQDIAYFDSILNPYETSPVFHVDLNNDGYLDIVMGVHLTPNGTYLTGNLAYFLNNQTGEFLAPQNITNAAGIVDVAFYDFDGNGYQDILYTDSYGEVRLVSNNGLVFNVVQSWSLPSQPKFWDINNDGRLDIVYTEEIGSTTEVQVLESSTGFVFNTASSIALLNETGIYLSDFADEDNNGEKDLYYTSPTGVHCLNSVSGVYNSQLLISVPNGFEFIKVKSYDLNQDNQTDLVLSSYSTSQGYVKEIYEQTGVSTYAYVTSLTQAQNVNFVILDYNNDGLDDIVFSESYYENLPGNGISFKYKLRDAGGENAVICDFSNDGVNDVININTQQQRINLFENISGGGYMMSHWEYQCTSASDLKVFAGNYNGDTLMDIFIYGDPANGNNDIYVLEGQPNQQYAPGISILSSTAYKQLVDYNGDGVMDVIAFDPNNYNLNLHLNDGLGNLNLNTSLGVLADFIQEDFQIVDLNGDQILDVVGRHQNYYDIMYCMGGANNQFSSATILNTGVQTSGLRVFDYNLDGHKDMVYWGNPSAMNNYAFIHAITTSGQALQFNLNPVVVDAWTNSTVIQDLDYDYYTNDNLKDFIAHTTTIVGDINEIICYEQNANGFNSSVVLLDFMNINDEDYFDVHGLQYGDLDGDGDADLIWRHLAYGIGLMSTQNDAPGPLVGIENFNHAMAGDGQLHVAPNPFDVATQISLVGYGDEKMEMKLFDASGRMIKTYSFNASEELTLANEGWSKGVYFIQVQKEQSKQVIARQRIVLQ</sequence>
<feature type="chain" id="PRO_5014738013" evidence="2">
    <location>
        <begin position="19"/>
        <end position="849"/>
    </location>
</feature>
<dbReference type="Pfam" id="PF18962">
    <property type="entry name" value="Por_Secre_tail"/>
    <property type="match status" value="1"/>
</dbReference>
<keyword evidence="5" id="KW-1185">Reference proteome</keyword>
<dbReference type="Pfam" id="PF13517">
    <property type="entry name" value="FG-GAP_3"/>
    <property type="match status" value="2"/>
</dbReference>
<dbReference type="InterPro" id="IPR026444">
    <property type="entry name" value="Secre_tail"/>
</dbReference>
<dbReference type="EMBL" id="FPAS01000001">
    <property type="protein sequence ID" value="SFT37054.1"/>
    <property type="molecule type" value="Genomic_DNA"/>
</dbReference>
<dbReference type="STRING" id="477690.SAMN05216474_0162"/>